<evidence type="ECO:0000313" key="1">
    <source>
        <dbReference type="EMBL" id="QUI25235.1"/>
    </source>
</evidence>
<accession>A0A8J8MNU0</accession>
<protein>
    <submittedName>
        <fullName evidence="1">Uncharacterized protein</fullName>
    </submittedName>
</protein>
<dbReference type="RefSeq" id="WP_212695934.1">
    <property type="nucleotide sequence ID" value="NZ_CP058649.1"/>
</dbReference>
<evidence type="ECO:0000313" key="2">
    <source>
        <dbReference type="Proteomes" id="UP000683246"/>
    </source>
</evidence>
<proteinExistence type="predicted"/>
<organism evidence="1 2">
    <name type="scientific">Vallitalea pronyensis</name>
    <dbReference type="NCBI Taxonomy" id="1348613"/>
    <lineage>
        <taxon>Bacteria</taxon>
        <taxon>Bacillati</taxon>
        <taxon>Bacillota</taxon>
        <taxon>Clostridia</taxon>
        <taxon>Lachnospirales</taxon>
        <taxon>Vallitaleaceae</taxon>
        <taxon>Vallitalea</taxon>
    </lineage>
</organism>
<dbReference type="KEGG" id="vpy:HZI73_24340"/>
<reference evidence="1" key="1">
    <citation type="submission" date="2020-07" db="EMBL/GenBank/DDBJ databases">
        <title>Vallitalea pronyensis genome.</title>
        <authorList>
            <person name="Postec A."/>
        </authorList>
    </citation>
    <scope>NUCLEOTIDE SEQUENCE</scope>
    <source>
        <strain evidence="1">FatNI3</strain>
    </source>
</reference>
<keyword evidence="2" id="KW-1185">Reference proteome</keyword>
<dbReference type="EMBL" id="CP058649">
    <property type="protein sequence ID" value="QUI25235.1"/>
    <property type="molecule type" value="Genomic_DNA"/>
</dbReference>
<gene>
    <name evidence="1" type="ORF">HZI73_24340</name>
</gene>
<name>A0A8J8MNU0_9FIRM</name>
<dbReference type="AlphaFoldDB" id="A0A8J8MNU0"/>
<dbReference type="Proteomes" id="UP000683246">
    <property type="component" value="Chromosome"/>
</dbReference>
<sequence length="215" mass="24808">MEVKGLWMKYMFFALVLSLNMLTRDALPLKSTRSPNVHELMQSVPMCTMYFKGSDQHWKGEYQVINQGKHKRTQLHLYRMFKGSNTGTFKYIIETPKGPIMGEKALTEGNKYTVEELLFFEKDTAIKVVIEWEHKRSTLILTNRITDDVILPEKALQNFMDAFENIKDISKIDFSDFRGKKWYVSYWESNGLGGSSCTVPIDALTGEVGHPMCTQ</sequence>